<gene>
    <name evidence="3" type="ORF">MTUNDRAET4_3741</name>
</gene>
<accession>A0A4V6IN17</accession>
<reference evidence="3 4" key="1">
    <citation type="submission" date="2019-03" db="EMBL/GenBank/DDBJ databases">
        <authorList>
            <person name="Kox A.R. M."/>
        </authorList>
    </citation>
    <scope>NUCLEOTIDE SEQUENCE [LARGE SCALE GENOMIC DNA]</scope>
    <source>
        <strain evidence="3">MTUNDRAET4 annotated genome</strain>
    </source>
</reference>
<dbReference type="KEGG" id="mtun:MTUNDRAET4_3741"/>
<feature type="region of interest" description="Disordered" evidence="1">
    <location>
        <begin position="60"/>
        <end position="90"/>
    </location>
</feature>
<name>A0A4V6IN17_METTU</name>
<evidence type="ECO:0000256" key="1">
    <source>
        <dbReference type="SAM" id="MobiDB-lite"/>
    </source>
</evidence>
<feature type="signal peptide" evidence="2">
    <location>
        <begin position="1"/>
        <end position="34"/>
    </location>
</feature>
<dbReference type="EMBL" id="LR536450">
    <property type="protein sequence ID" value="VFU10628.1"/>
    <property type="molecule type" value="Genomic_DNA"/>
</dbReference>
<organism evidence="3 4">
    <name type="scientific">Methylocella tundrae</name>
    <dbReference type="NCBI Taxonomy" id="227605"/>
    <lineage>
        <taxon>Bacteria</taxon>
        <taxon>Pseudomonadati</taxon>
        <taxon>Pseudomonadota</taxon>
        <taxon>Alphaproteobacteria</taxon>
        <taxon>Hyphomicrobiales</taxon>
        <taxon>Beijerinckiaceae</taxon>
        <taxon>Methylocella</taxon>
    </lineage>
</organism>
<evidence type="ECO:0000256" key="2">
    <source>
        <dbReference type="SAM" id="SignalP"/>
    </source>
</evidence>
<evidence type="ECO:0000313" key="3">
    <source>
        <dbReference type="EMBL" id="VFU10628.1"/>
    </source>
</evidence>
<keyword evidence="2" id="KW-0732">Signal</keyword>
<feature type="chain" id="PRO_5020911691" evidence="2">
    <location>
        <begin position="35"/>
        <end position="106"/>
    </location>
</feature>
<dbReference type="Proteomes" id="UP000294360">
    <property type="component" value="Chromosome"/>
</dbReference>
<sequence>MPSPRRPWIFGASMRQTAKAFLTACAFFAAGLFAGGAESSDFDQALFSVFRWPAEFQPPASPLPVRRQKKPPLRKSWGNPELPAQPPRSSCEALACPGFIILGVGF</sequence>
<proteinExistence type="predicted"/>
<protein>
    <submittedName>
        <fullName evidence="3">Uncharacterized protein</fullName>
    </submittedName>
</protein>
<dbReference type="AlphaFoldDB" id="A0A4V6IN17"/>
<evidence type="ECO:0000313" key="4">
    <source>
        <dbReference type="Proteomes" id="UP000294360"/>
    </source>
</evidence>